<sequence>MPPPIFFFFGLNVKVSSYIYSIHDPLSRAAFTRRFSVAVLNEALENRTPSEQRILIGETLYPLVELLEPNFTEKITGMLLELDRTQIFKLVESPEALKEKENIQYGTCEKCEEAKTGFETHDDCETYSLSDPRLRSGHPSTKPTQLGVSVYVLIGETLYPLVELLQPLFAPKITGMLLELPRTQIFRCIESPEVLKEKVNEAIDVLVDWYPQQMKLNEQEAKEFRAAMLLSKL</sequence>
<evidence type="ECO:0000313" key="2">
    <source>
        <dbReference type="EMBL" id="CAF1705127.1"/>
    </source>
</evidence>
<feature type="domain" description="PABC" evidence="1">
    <location>
        <begin position="36"/>
        <end position="113"/>
    </location>
</feature>
<evidence type="ECO:0000259" key="1">
    <source>
        <dbReference type="PROSITE" id="PS51309"/>
    </source>
</evidence>
<dbReference type="Gene3D" id="1.10.1900.10">
    <property type="entry name" value="c-terminal domain of poly(a) binding protein"/>
    <property type="match status" value="2"/>
</dbReference>
<gene>
    <name evidence="2" type="ORF">DARMORV10_C03P50280.1</name>
</gene>
<organism evidence="2">
    <name type="scientific">Brassica napus</name>
    <name type="common">Rape</name>
    <dbReference type="NCBI Taxonomy" id="3708"/>
    <lineage>
        <taxon>Eukaryota</taxon>
        <taxon>Viridiplantae</taxon>
        <taxon>Streptophyta</taxon>
        <taxon>Embryophyta</taxon>
        <taxon>Tracheophyta</taxon>
        <taxon>Spermatophyta</taxon>
        <taxon>Magnoliopsida</taxon>
        <taxon>eudicotyledons</taxon>
        <taxon>Gunneridae</taxon>
        <taxon>Pentapetalae</taxon>
        <taxon>rosids</taxon>
        <taxon>malvids</taxon>
        <taxon>Brassicales</taxon>
        <taxon>Brassicaceae</taxon>
        <taxon>Brassiceae</taxon>
        <taxon>Brassica</taxon>
    </lineage>
</organism>
<dbReference type="PANTHER" id="PTHR46276:SF1">
    <property type="entry name" value="E3 UBIQUITIN-PROTEIN LIGASE UBR5"/>
    <property type="match status" value="1"/>
</dbReference>
<feature type="domain" description="PABC" evidence="1">
    <location>
        <begin position="134"/>
        <end position="211"/>
    </location>
</feature>
<dbReference type="InterPro" id="IPR036053">
    <property type="entry name" value="PABP-dom"/>
</dbReference>
<reference evidence="2" key="1">
    <citation type="submission" date="2021-01" db="EMBL/GenBank/DDBJ databases">
        <authorList>
            <consortium name="Genoscope - CEA"/>
            <person name="William W."/>
        </authorList>
    </citation>
    <scope>NUCLEOTIDE SEQUENCE</scope>
</reference>
<proteinExistence type="predicted"/>
<name>A0A816IDC7_BRANA</name>
<dbReference type="Pfam" id="PF00658">
    <property type="entry name" value="MLLE"/>
    <property type="match status" value="2"/>
</dbReference>
<dbReference type="GO" id="GO:0003723">
    <property type="term" value="F:RNA binding"/>
    <property type="evidence" value="ECO:0007669"/>
    <property type="project" value="InterPro"/>
</dbReference>
<dbReference type="SUPFAM" id="SSF63570">
    <property type="entry name" value="PABC (PABP) domain"/>
    <property type="match status" value="2"/>
</dbReference>
<dbReference type="PROSITE" id="PS51309">
    <property type="entry name" value="PABC"/>
    <property type="match status" value="2"/>
</dbReference>
<protein>
    <submittedName>
        <fullName evidence="2">(rape) hypothetical protein</fullName>
    </submittedName>
</protein>
<dbReference type="SMART" id="SM00517">
    <property type="entry name" value="PolyA"/>
    <property type="match status" value="2"/>
</dbReference>
<accession>A0A816IDC7</accession>
<dbReference type="AlphaFoldDB" id="A0A816IDC7"/>
<dbReference type="InterPro" id="IPR002004">
    <property type="entry name" value="PABP_HYD_C"/>
</dbReference>
<dbReference type="EMBL" id="HG994367">
    <property type="protein sequence ID" value="CAF1705127.1"/>
    <property type="molecule type" value="Genomic_DNA"/>
</dbReference>
<dbReference type="Proteomes" id="UP001295469">
    <property type="component" value="Chromosome C03"/>
</dbReference>
<dbReference type="PANTHER" id="PTHR46276">
    <property type="entry name" value="E3 UBIQUITIN-PROTEIN LIGASE UBR5"/>
    <property type="match status" value="1"/>
</dbReference>